<gene>
    <name evidence="1" type="ORF">BJX66DRAFT_66564</name>
</gene>
<organism evidence="1 2">
    <name type="scientific">Aspergillus keveii</name>
    <dbReference type="NCBI Taxonomy" id="714993"/>
    <lineage>
        <taxon>Eukaryota</taxon>
        <taxon>Fungi</taxon>
        <taxon>Dikarya</taxon>
        <taxon>Ascomycota</taxon>
        <taxon>Pezizomycotina</taxon>
        <taxon>Eurotiomycetes</taxon>
        <taxon>Eurotiomycetidae</taxon>
        <taxon>Eurotiales</taxon>
        <taxon>Aspergillaceae</taxon>
        <taxon>Aspergillus</taxon>
        <taxon>Aspergillus subgen. Nidulantes</taxon>
    </lineage>
</organism>
<sequence length="109" mass="12620">MSRRRKTTNLRNKIRPIRPETIIFQDFRPDYYGRIMPLFFFASQPVGVSRSEMKGHHDLIPHSSRHQFLEGPGRGQHSYPIEIFSIAFFLRASLAASGLSRVSAQRLHP</sequence>
<reference evidence="1 2" key="1">
    <citation type="submission" date="2024-07" db="EMBL/GenBank/DDBJ databases">
        <title>Section-level genome sequencing and comparative genomics of Aspergillus sections Usti and Cavernicolus.</title>
        <authorList>
            <consortium name="Lawrence Berkeley National Laboratory"/>
            <person name="Nybo J.L."/>
            <person name="Vesth T.C."/>
            <person name="Theobald S."/>
            <person name="Frisvad J.C."/>
            <person name="Larsen T.O."/>
            <person name="Kjaerboelling I."/>
            <person name="Rothschild-Mancinelli K."/>
            <person name="Lyhne E.K."/>
            <person name="Kogle M.E."/>
            <person name="Barry K."/>
            <person name="Clum A."/>
            <person name="Na H."/>
            <person name="Ledsgaard L."/>
            <person name="Lin J."/>
            <person name="Lipzen A."/>
            <person name="Kuo A."/>
            <person name="Riley R."/>
            <person name="Mondo S."/>
            <person name="Labutti K."/>
            <person name="Haridas S."/>
            <person name="Pangalinan J."/>
            <person name="Salamov A.A."/>
            <person name="Simmons B.A."/>
            <person name="Magnuson J.K."/>
            <person name="Chen J."/>
            <person name="Drula E."/>
            <person name="Henrissat B."/>
            <person name="Wiebenga A."/>
            <person name="Lubbers R.J."/>
            <person name="Gomes A.C."/>
            <person name="Makela M.R."/>
            <person name="Stajich J."/>
            <person name="Grigoriev I.V."/>
            <person name="Mortensen U.H."/>
            <person name="De Vries R.P."/>
            <person name="Baker S.E."/>
            <person name="Andersen M.R."/>
        </authorList>
    </citation>
    <scope>NUCLEOTIDE SEQUENCE [LARGE SCALE GENOMIC DNA]</scope>
    <source>
        <strain evidence="1 2">CBS 209.92</strain>
    </source>
</reference>
<name>A0ABR4FQ85_9EURO</name>
<dbReference type="Proteomes" id="UP001610563">
    <property type="component" value="Unassembled WGS sequence"/>
</dbReference>
<accession>A0ABR4FQ85</accession>
<proteinExistence type="predicted"/>
<comment type="caution">
    <text evidence="1">The sequence shown here is derived from an EMBL/GenBank/DDBJ whole genome shotgun (WGS) entry which is preliminary data.</text>
</comment>
<protein>
    <submittedName>
        <fullName evidence="1">Uncharacterized protein</fullName>
    </submittedName>
</protein>
<keyword evidence="2" id="KW-1185">Reference proteome</keyword>
<evidence type="ECO:0000313" key="2">
    <source>
        <dbReference type="Proteomes" id="UP001610563"/>
    </source>
</evidence>
<dbReference type="EMBL" id="JBFTWV010000152">
    <property type="protein sequence ID" value="KAL2785187.1"/>
    <property type="molecule type" value="Genomic_DNA"/>
</dbReference>
<evidence type="ECO:0000313" key="1">
    <source>
        <dbReference type="EMBL" id="KAL2785187.1"/>
    </source>
</evidence>